<evidence type="ECO:0000313" key="1">
    <source>
        <dbReference type="EMBL" id="WWQ65149.1"/>
    </source>
</evidence>
<reference evidence="1" key="1">
    <citation type="journal article" date="2025" name="Int. J. Syst. Evol. Microbiol.">
        <title>Streptomyces citrinus sp. nov., with yellow diffusible pigment.</title>
        <authorList>
            <person name="He Y."/>
            <person name="Yang E."/>
            <person name="Xu J."/>
            <person name="Sun Y."/>
            <person name="Sun L."/>
        </authorList>
    </citation>
    <scope>NUCLEOTIDE SEQUENCE</scope>
    <source>
        <strain evidence="1">Q6</strain>
    </source>
</reference>
<keyword evidence="2" id="KW-1185">Reference proteome</keyword>
<sequence length="55" mass="5751">MIRTVRHTTEGTGPADIALPVAVASALHEPVTRAPEVAPAAPRRAARTRRAAVRG</sequence>
<evidence type="ECO:0000313" key="2">
    <source>
        <dbReference type="Proteomes" id="UP001432251"/>
    </source>
</evidence>
<protein>
    <submittedName>
        <fullName evidence="1">Uncharacterized protein</fullName>
    </submittedName>
</protein>
<gene>
    <name evidence="1" type="ORF">V2W30_18600</name>
</gene>
<dbReference type="Proteomes" id="UP001432251">
    <property type="component" value="Chromosome"/>
</dbReference>
<organism evidence="1 2">
    <name type="scientific">Streptomyces citrinus</name>
    <dbReference type="NCBI Taxonomy" id="3118173"/>
    <lineage>
        <taxon>Bacteria</taxon>
        <taxon>Bacillati</taxon>
        <taxon>Actinomycetota</taxon>
        <taxon>Actinomycetes</taxon>
        <taxon>Kitasatosporales</taxon>
        <taxon>Streptomycetaceae</taxon>
        <taxon>Streptomyces</taxon>
    </lineage>
</organism>
<accession>A0ACD5AE17</accession>
<name>A0ACD5AE17_9ACTN</name>
<proteinExistence type="predicted"/>
<dbReference type="EMBL" id="CP146022">
    <property type="protein sequence ID" value="WWQ65149.1"/>
    <property type="molecule type" value="Genomic_DNA"/>
</dbReference>